<feature type="non-terminal residue" evidence="3">
    <location>
        <position position="178"/>
    </location>
</feature>
<comment type="caution">
    <text evidence="3">The sequence shown here is derived from an EMBL/GenBank/DDBJ whole genome shotgun (WGS) entry which is preliminary data.</text>
</comment>
<reference evidence="3 4" key="1">
    <citation type="submission" date="2017-09" db="EMBL/GenBank/DDBJ databases">
        <title>Depth-based differentiation of microbial function through sediment-hosted aquifers and enrichment of novel symbionts in the deep terrestrial subsurface.</title>
        <authorList>
            <person name="Probst A.J."/>
            <person name="Ladd B."/>
            <person name="Jarett J.K."/>
            <person name="Geller-Mcgrath D.E."/>
            <person name="Sieber C.M."/>
            <person name="Emerson J.B."/>
            <person name="Anantharaman K."/>
            <person name="Thomas B.C."/>
            <person name="Malmstrom R."/>
            <person name="Stieglmeier M."/>
            <person name="Klingl A."/>
            <person name="Woyke T."/>
            <person name="Ryan C.M."/>
            <person name="Banfield J.F."/>
        </authorList>
    </citation>
    <scope>NUCLEOTIDE SEQUENCE [LARGE SCALE GENOMIC DNA]</scope>
    <source>
        <strain evidence="3">CG22_combo_CG10-13_8_21_14_all_47_17</strain>
    </source>
</reference>
<sequence length="178" mass="19629">MKIAPLIEALTSRGADVFLVHSGQHYDPALSDIFFEELHIPKPDIHLGIGSGSRMEQTEKIVRLLSPVLHERKPDALLVVGDVTSTAVGAMVGLSTGTPVVHIEAGLRSYNWRMPEELNRMIADHHSALLFPPDESAAQHLLEEGISNDRIHVVGNIMIDTLRKTEGRADQSDILSRY</sequence>
<dbReference type="PANTHER" id="PTHR43174:SF1">
    <property type="entry name" value="UDP-N-ACETYLGLUCOSAMINE 2-EPIMERASE"/>
    <property type="match status" value="1"/>
</dbReference>
<protein>
    <submittedName>
        <fullName evidence="3">UDP-N-acetylglucosamine 2-epimerase (Non-hydrolyzing)</fullName>
    </submittedName>
</protein>
<gene>
    <name evidence="3" type="ORF">COX00_00990</name>
</gene>
<dbReference type="Proteomes" id="UP000231581">
    <property type="component" value="Unassembled WGS sequence"/>
</dbReference>
<dbReference type="PANTHER" id="PTHR43174">
    <property type="entry name" value="UDP-N-ACETYLGLUCOSAMINE 2-EPIMERASE"/>
    <property type="match status" value="1"/>
</dbReference>
<comment type="similarity">
    <text evidence="1">Belongs to the UDP-N-acetylglucosamine 2-epimerase family.</text>
</comment>
<evidence type="ECO:0000259" key="2">
    <source>
        <dbReference type="Pfam" id="PF02350"/>
    </source>
</evidence>
<accession>A0A2H0BT44</accession>
<organism evidence="3 4">
    <name type="scientific">Candidatus Uhrbacteria bacterium CG22_combo_CG10-13_8_21_14_all_47_17</name>
    <dbReference type="NCBI Taxonomy" id="1975041"/>
    <lineage>
        <taxon>Bacteria</taxon>
        <taxon>Candidatus Uhriibacteriota</taxon>
    </lineage>
</organism>
<evidence type="ECO:0000313" key="3">
    <source>
        <dbReference type="EMBL" id="PIP60847.1"/>
    </source>
</evidence>
<evidence type="ECO:0000313" key="4">
    <source>
        <dbReference type="Proteomes" id="UP000231581"/>
    </source>
</evidence>
<evidence type="ECO:0000256" key="1">
    <source>
        <dbReference type="RuleBase" id="RU003513"/>
    </source>
</evidence>
<dbReference type="Pfam" id="PF02350">
    <property type="entry name" value="Epimerase_2"/>
    <property type="match status" value="1"/>
</dbReference>
<keyword evidence="1" id="KW-0413">Isomerase</keyword>
<dbReference type="AlphaFoldDB" id="A0A2H0BT44"/>
<dbReference type="InterPro" id="IPR029767">
    <property type="entry name" value="WecB-like"/>
</dbReference>
<dbReference type="EMBL" id="PCSZ01000023">
    <property type="protein sequence ID" value="PIP60847.1"/>
    <property type="molecule type" value="Genomic_DNA"/>
</dbReference>
<dbReference type="Gene3D" id="3.40.50.2000">
    <property type="entry name" value="Glycogen Phosphorylase B"/>
    <property type="match status" value="1"/>
</dbReference>
<name>A0A2H0BT44_9BACT</name>
<feature type="domain" description="UDP-N-acetylglucosamine 2-epimerase" evidence="2">
    <location>
        <begin position="13"/>
        <end position="170"/>
    </location>
</feature>
<dbReference type="SUPFAM" id="SSF53756">
    <property type="entry name" value="UDP-Glycosyltransferase/glycogen phosphorylase"/>
    <property type="match status" value="1"/>
</dbReference>
<proteinExistence type="inferred from homology"/>
<dbReference type="GO" id="GO:0016853">
    <property type="term" value="F:isomerase activity"/>
    <property type="evidence" value="ECO:0007669"/>
    <property type="project" value="UniProtKB-KW"/>
</dbReference>
<dbReference type="InterPro" id="IPR003331">
    <property type="entry name" value="UDP_GlcNAc_Epimerase_2_dom"/>
</dbReference>